<evidence type="ECO:0000313" key="1">
    <source>
        <dbReference type="EMBL" id="KKK55708.1"/>
    </source>
</evidence>
<dbReference type="AlphaFoldDB" id="A0A0F8WGH0"/>
<sequence length="82" mass="8883">MTEQGQSLLNRCIMTLQRAGVTVRTEPGVVTCVFPPDPNDEHAAPDGDEIVYSTTDFTLLVTRTFLELAEEGVIDAETGEAV</sequence>
<accession>A0A0F8WGH0</accession>
<proteinExistence type="predicted"/>
<name>A0A0F8WGH0_9ZZZZ</name>
<organism evidence="1">
    <name type="scientific">marine sediment metagenome</name>
    <dbReference type="NCBI Taxonomy" id="412755"/>
    <lineage>
        <taxon>unclassified sequences</taxon>
        <taxon>metagenomes</taxon>
        <taxon>ecological metagenomes</taxon>
    </lineage>
</organism>
<protein>
    <submittedName>
        <fullName evidence="1">Uncharacterized protein</fullName>
    </submittedName>
</protein>
<comment type="caution">
    <text evidence="1">The sequence shown here is derived from an EMBL/GenBank/DDBJ whole genome shotgun (WGS) entry which is preliminary data.</text>
</comment>
<reference evidence="1" key="1">
    <citation type="journal article" date="2015" name="Nature">
        <title>Complex archaea that bridge the gap between prokaryotes and eukaryotes.</title>
        <authorList>
            <person name="Spang A."/>
            <person name="Saw J.H."/>
            <person name="Jorgensen S.L."/>
            <person name="Zaremba-Niedzwiedzka K."/>
            <person name="Martijn J."/>
            <person name="Lind A.E."/>
            <person name="van Eijk R."/>
            <person name="Schleper C."/>
            <person name="Guy L."/>
            <person name="Ettema T.J."/>
        </authorList>
    </citation>
    <scope>NUCLEOTIDE SEQUENCE</scope>
</reference>
<gene>
    <name evidence="1" type="ORF">LCGC14_3071830</name>
</gene>
<dbReference type="EMBL" id="LAZR01065364">
    <property type="protein sequence ID" value="KKK55708.1"/>
    <property type="molecule type" value="Genomic_DNA"/>
</dbReference>